<dbReference type="PROSITE" id="PS50943">
    <property type="entry name" value="HTH_CROC1"/>
    <property type="match status" value="1"/>
</dbReference>
<dbReference type="Gene3D" id="1.10.260.40">
    <property type="entry name" value="lambda repressor-like DNA-binding domains"/>
    <property type="match status" value="1"/>
</dbReference>
<dbReference type="Proteomes" id="UP001177120">
    <property type="component" value="Unassembled WGS sequence"/>
</dbReference>
<dbReference type="InterPro" id="IPR014710">
    <property type="entry name" value="RmlC-like_jellyroll"/>
</dbReference>
<proteinExistence type="predicted"/>
<protein>
    <submittedName>
        <fullName evidence="3">Helix-turn-helix transcriptional regulator</fullName>
    </submittedName>
</protein>
<accession>A0ABS2WJK0</accession>
<evidence type="ECO:0000256" key="1">
    <source>
        <dbReference type="ARBA" id="ARBA00023125"/>
    </source>
</evidence>
<dbReference type="InterPro" id="IPR001387">
    <property type="entry name" value="Cro/C1-type_HTH"/>
</dbReference>
<comment type="caution">
    <text evidence="3">The sequence shown here is derived from an EMBL/GenBank/DDBJ whole genome shotgun (WGS) entry which is preliminary data.</text>
</comment>
<feature type="domain" description="HTH cro/C1-type" evidence="2">
    <location>
        <begin position="18"/>
        <end position="72"/>
    </location>
</feature>
<dbReference type="CDD" id="cd00093">
    <property type="entry name" value="HTH_XRE"/>
    <property type="match status" value="1"/>
</dbReference>
<sequence>MENPWEEKHIGKRVGANLRKIRVHRGLSMEALARQIGISKVTLLKIENGEANPTLSVIWKIANGLSVPVTALLSVETDVAVSRKREGFVLSDPDEVFVVEPVFRSHQPHVFELYRGYLQPHGSYHSEAHPPGVVEFVTVMSGRLDVVIEGERYQLYEHDVIRFNGDVPHQYINPSSAPTVLHFVISYDQPVTGKSVWFDKVRYD</sequence>
<organism evidence="3 4">
    <name type="scientific">Polycladomyces zharkentensis</name>
    <dbReference type="NCBI Taxonomy" id="2807616"/>
    <lineage>
        <taxon>Bacteria</taxon>
        <taxon>Bacillati</taxon>
        <taxon>Bacillota</taxon>
        <taxon>Bacilli</taxon>
        <taxon>Bacillales</taxon>
        <taxon>Thermoactinomycetaceae</taxon>
        <taxon>Polycladomyces</taxon>
    </lineage>
</organism>
<dbReference type="InterPro" id="IPR011051">
    <property type="entry name" value="RmlC_Cupin_sf"/>
</dbReference>
<dbReference type="InterPro" id="IPR050807">
    <property type="entry name" value="TransReg_Diox_bact_type"/>
</dbReference>
<dbReference type="EMBL" id="JAFHAP010000008">
    <property type="protein sequence ID" value="MBN2909636.1"/>
    <property type="molecule type" value="Genomic_DNA"/>
</dbReference>
<dbReference type="Pfam" id="PF07883">
    <property type="entry name" value="Cupin_2"/>
    <property type="match status" value="1"/>
</dbReference>
<dbReference type="InterPro" id="IPR013096">
    <property type="entry name" value="Cupin_2"/>
</dbReference>
<keyword evidence="1" id="KW-0238">DNA-binding</keyword>
<evidence type="ECO:0000313" key="4">
    <source>
        <dbReference type="Proteomes" id="UP001177120"/>
    </source>
</evidence>
<reference evidence="3" key="1">
    <citation type="journal article" date="2024" name="Int. J. Syst. Evol. Microbiol.">
        <title>Polycladomyces zharkentensis sp. nov., a novel thermophilic cellulose- and starch-degrading member of the Bacillota from a geothermal aquifer in Kazakhstan.</title>
        <authorList>
            <person name="Mashzhan A."/>
            <person name="Kistaubayeva A."/>
            <person name="Javier-Lopez R."/>
            <person name="Bissenova U."/>
            <person name="Bissenbay A."/>
            <person name="Birkeland N.K."/>
        </authorList>
    </citation>
    <scope>NUCLEOTIDE SEQUENCE</scope>
    <source>
        <strain evidence="3">ZKZ2T</strain>
    </source>
</reference>
<gene>
    <name evidence="3" type="ORF">JQC72_08860</name>
</gene>
<dbReference type="SUPFAM" id="SSF51182">
    <property type="entry name" value="RmlC-like cupins"/>
    <property type="match status" value="1"/>
</dbReference>
<dbReference type="Pfam" id="PF01381">
    <property type="entry name" value="HTH_3"/>
    <property type="match status" value="1"/>
</dbReference>
<dbReference type="PANTHER" id="PTHR46797:SF24">
    <property type="entry name" value="DNA-BINDING PHAGE PROTEIN"/>
    <property type="match status" value="1"/>
</dbReference>
<dbReference type="PANTHER" id="PTHR46797">
    <property type="entry name" value="HTH-TYPE TRANSCRIPTIONAL REGULATOR"/>
    <property type="match status" value="1"/>
</dbReference>
<dbReference type="RefSeq" id="WP_205494882.1">
    <property type="nucleotide sequence ID" value="NZ_JAFHAP010000008.1"/>
</dbReference>
<keyword evidence="4" id="KW-1185">Reference proteome</keyword>
<dbReference type="CDD" id="cd02209">
    <property type="entry name" value="cupin_XRE_C"/>
    <property type="match status" value="1"/>
</dbReference>
<dbReference type="Gene3D" id="2.60.120.10">
    <property type="entry name" value="Jelly Rolls"/>
    <property type="match status" value="1"/>
</dbReference>
<dbReference type="InterPro" id="IPR010982">
    <property type="entry name" value="Lambda_DNA-bd_dom_sf"/>
</dbReference>
<dbReference type="SMART" id="SM00530">
    <property type="entry name" value="HTH_XRE"/>
    <property type="match status" value="1"/>
</dbReference>
<name>A0ABS2WJK0_9BACL</name>
<dbReference type="SUPFAM" id="SSF47413">
    <property type="entry name" value="lambda repressor-like DNA-binding domains"/>
    <property type="match status" value="1"/>
</dbReference>
<evidence type="ECO:0000259" key="2">
    <source>
        <dbReference type="PROSITE" id="PS50943"/>
    </source>
</evidence>
<evidence type="ECO:0000313" key="3">
    <source>
        <dbReference type="EMBL" id="MBN2909636.1"/>
    </source>
</evidence>